<sequence>MLDAVEPSLRLGFDETRTKVVFRALPGGQSHLVRLIARFDSGSQRGNLAAEVDLEDFLSRLTLLGHWHDPAGVSFAPDLKELAAASVRDAQAVEERLKAGSEGQDVTGLVAASAVPGMLGDSWIAPLTDFQTRDIAKLLSLTHGANFSVPGAGKTRTALAVYAALRRSGSVRRMLVVSPKSAYEAWRDEAGLCFTEPPVVRVFKRWPDNDAEILLVNYERLSRYQAELADWLSMGHAMMVLDEAHRMKLGVRGTYGATCMALGPLASHRLILTGTPAPNGAKDLESLLSFVWPGHGRSAVDRAVAGGDLAHASRVLRPLFTRTTKNELGLPPVDVRVKYVDLPEAHRRLYSALRNQLTGLASREQEEFTRLGKVLVYLMMASTNPALLEAGLDRYEPLPFYVPPLRPSDGLPLKELMRDLPRYESSPKYEAVLQTVSDNARAGRKTLVWSTFVRNLTTLAAVLGRYRPAVVHGGTPDRDEEIRRFREDPECMVLLSNPATLGEGISLHHVCHDAVYVDRDFAAGRFLQSLDRIHRLGLASGTQTRVTVLLARGTIDGIVHDRLGQKLEFMGKILDDPLVQELADPEEDVTPWGMDAADLHALISHLGEPSG</sequence>
<dbReference type="Gene3D" id="3.40.50.300">
    <property type="entry name" value="P-loop containing nucleotide triphosphate hydrolases"/>
    <property type="match status" value="1"/>
</dbReference>
<dbReference type="InterPro" id="IPR038718">
    <property type="entry name" value="SNF2-like_sf"/>
</dbReference>
<gene>
    <name evidence="3" type="ORF">CP980_21230</name>
</gene>
<dbReference type="EMBL" id="CP023692">
    <property type="protein sequence ID" value="QEV47268.1"/>
    <property type="molecule type" value="Genomic_DNA"/>
</dbReference>
<dbReference type="Gene3D" id="3.40.50.10810">
    <property type="entry name" value="Tandem AAA-ATPase domain"/>
    <property type="match status" value="1"/>
</dbReference>
<dbReference type="Pfam" id="PF00176">
    <property type="entry name" value="SNF2-rel_dom"/>
    <property type="match status" value="1"/>
</dbReference>
<dbReference type="Proteomes" id="UP000325563">
    <property type="component" value="Chromosome"/>
</dbReference>
<dbReference type="GeneID" id="95613066"/>
<dbReference type="Pfam" id="PF00271">
    <property type="entry name" value="Helicase_C"/>
    <property type="match status" value="1"/>
</dbReference>
<dbReference type="InterPro" id="IPR001650">
    <property type="entry name" value="Helicase_C-like"/>
</dbReference>
<keyword evidence="4" id="KW-1185">Reference proteome</keyword>
<keyword evidence="1" id="KW-0378">Hydrolase</keyword>
<evidence type="ECO:0000313" key="4">
    <source>
        <dbReference type="Proteomes" id="UP000325563"/>
    </source>
</evidence>
<proteinExistence type="predicted"/>
<keyword evidence="3" id="KW-0547">Nucleotide-binding</keyword>
<dbReference type="InterPro" id="IPR049730">
    <property type="entry name" value="SNF2/RAD54-like_C"/>
</dbReference>
<dbReference type="PANTHER" id="PTHR10799">
    <property type="entry name" value="SNF2/RAD54 HELICASE FAMILY"/>
    <property type="match status" value="1"/>
</dbReference>
<feature type="domain" description="Helicase ATP-binding" evidence="2">
    <location>
        <begin position="135"/>
        <end position="294"/>
    </location>
</feature>
<dbReference type="AlphaFoldDB" id="A0A5J6JIF4"/>
<dbReference type="InterPro" id="IPR014001">
    <property type="entry name" value="Helicase_ATP-bd"/>
</dbReference>
<dbReference type="PROSITE" id="PS51192">
    <property type="entry name" value="HELICASE_ATP_BIND_1"/>
    <property type="match status" value="1"/>
</dbReference>
<evidence type="ECO:0000259" key="2">
    <source>
        <dbReference type="PROSITE" id="PS51192"/>
    </source>
</evidence>
<dbReference type="GO" id="GO:0005524">
    <property type="term" value="F:ATP binding"/>
    <property type="evidence" value="ECO:0007669"/>
    <property type="project" value="InterPro"/>
</dbReference>
<dbReference type="SUPFAM" id="SSF52540">
    <property type="entry name" value="P-loop containing nucleoside triphosphate hydrolases"/>
    <property type="match status" value="2"/>
</dbReference>
<dbReference type="KEGG" id="svn:CP980_21230"/>
<protein>
    <submittedName>
        <fullName evidence="3">DEAD/DEAH box helicase</fullName>
    </submittedName>
</protein>
<evidence type="ECO:0000256" key="1">
    <source>
        <dbReference type="ARBA" id="ARBA00022801"/>
    </source>
</evidence>
<keyword evidence="3" id="KW-0067">ATP-binding</keyword>
<evidence type="ECO:0000313" key="3">
    <source>
        <dbReference type="EMBL" id="QEV47268.1"/>
    </source>
</evidence>
<dbReference type="InterPro" id="IPR000330">
    <property type="entry name" value="SNF2_N"/>
</dbReference>
<reference evidence="3 4" key="1">
    <citation type="submission" date="2017-09" db="EMBL/GenBank/DDBJ databases">
        <authorList>
            <person name="Lee N."/>
            <person name="Cho B.-K."/>
        </authorList>
    </citation>
    <scope>NUCLEOTIDE SEQUENCE [LARGE SCALE GENOMIC DNA]</scope>
    <source>
        <strain evidence="3 4">ATCC 27476</strain>
    </source>
</reference>
<dbReference type="CDD" id="cd18793">
    <property type="entry name" value="SF2_C_SNF"/>
    <property type="match status" value="1"/>
</dbReference>
<accession>A0A5J6JIF4</accession>
<keyword evidence="3" id="KW-0347">Helicase</keyword>
<dbReference type="GO" id="GO:0004386">
    <property type="term" value="F:helicase activity"/>
    <property type="evidence" value="ECO:0007669"/>
    <property type="project" value="UniProtKB-KW"/>
</dbReference>
<dbReference type="RefSeq" id="WP_150528823.1">
    <property type="nucleotide sequence ID" value="NZ_BNBW01000004.1"/>
</dbReference>
<organism evidence="3 4">
    <name type="scientific">Streptomyces vinaceus</name>
    <dbReference type="NCBI Taxonomy" id="1960"/>
    <lineage>
        <taxon>Bacteria</taxon>
        <taxon>Bacillati</taxon>
        <taxon>Actinomycetota</taxon>
        <taxon>Actinomycetes</taxon>
        <taxon>Kitasatosporales</taxon>
        <taxon>Streptomycetaceae</taxon>
        <taxon>Streptomyces</taxon>
    </lineage>
</organism>
<dbReference type="SMART" id="SM00487">
    <property type="entry name" value="DEXDc"/>
    <property type="match status" value="1"/>
</dbReference>
<dbReference type="GO" id="GO:0016787">
    <property type="term" value="F:hydrolase activity"/>
    <property type="evidence" value="ECO:0007669"/>
    <property type="project" value="UniProtKB-KW"/>
</dbReference>
<name>A0A5J6JIF4_STRVI</name>
<dbReference type="InterPro" id="IPR027417">
    <property type="entry name" value="P-loop_NTPase"/>
</dbReference>